<dbReference type="EMBL" id="CP002282">
    <property type="protein sequence ID" value="ADO84435.1"/>
    <property type="molecule type" value="Genomic_DNA"/>
</dbReference>
<keyword evidence="2" id="KW-1185">Reference proteome</keyword>
<keyword evidence="1" id="KW-0614">Plasmid</keyword>
<gene>
    <name evidence="1" type="ordered locus">Ilyop_2679</name>
</gene>
<organism evidence="1 2">
    <name type="scientific">Ilyobacter polytropus (strain ATCC 51220 / DSM 2926 / LMG 16218 / CuHBu1)</name>
    <dbReference type="NCBI Taxonomy" id="572544"/>
    <lineage>
        <taxon>Bacteria</taxon>
        <taxon>Fusobacteriati</taxon>
        <taxon>Fusobacteriota</taxon>
        <taxon>Fusobacteriia</taxon>
        <taxon>Fusobacteriales</taxon>
        <taxon>Fusobacteriaceae</taxon>
        <taxon>Ilyobacter</taxon>
    </lineage>
</organism>
<dbReference type="Proteomes" id="UP000006875">
    <property type="component" value="Plasmid pILYOP01"/>
</dbReference>
<name>E3HCP0_ILYPC</name>
<dbReference type="KEGG" id="ipo:Ilyop_2679"/>
<evidence type="ECO:0000313" key="1">
    <source>
        <dbReference type="EMBL" id="ADO84435.1"/>
    </source>
</evidence>
<geneLocation type="plasmid" evidence="1 2">
    <name>pILYOP01</name>
</geneLocation>
<dbReference type="HOGENOM" id="CLU_876538_0_0_0"/>
<evidence type="ECO:0000313" key="2">
    <source>
        <dbReference type="Proteomes" id="UP000006875"/>
    </source>
</evidence>
<dbReference type="OrthoDB" id="9553543at2"/>
<dbReference type="RefSeq" id="WP_013389092.1">
    <property type="nucleotide sequence ID" value="NC_014633.1"/>
</dbReference>
<accession>E3HCP0</accession>
<proteinExistence type="predicted"/>
<sequence length="317" mass="38333">MKVKSLIKKIYNIYDKKKLKRYKIFDNFYYKKINDKEIKKILIYFPFYEFMHFGDHIFFEPLGHFLTENGFEVKIFPINNMKFYFEKLSYNLGKESDLEEFDLIITRIEFISKLKKIKNNILYIDTSWPGIDKPLSLDLVSKTSDLLGIKLKTTTYIPRLINLVSENEIRNRFNILKDHQYVLFNNYLDSGKFRIKKKHYIKLENYVKNLSLEKNLKIIHTGSMSDKKNDRKAYDYIDIDLRGRTSVEDIFFISQLSNVKYYVGFDAFIMHIFFSLEKKCYVLFRGRFTKKSEMFIKKYVNPSFHYEKDKCNIIEYI</sequence>
<dbReference type="AlphaFoldDB" id="E3HCP0"/>
<dbReference type="Gene3D" id="3.40.50.2000">
    <property type="entry name" value="Glycogen Phosphorylase B"/>
    <property type="match status" value="1"/>
</dbReference>
<protein>
    <submittedName>
        <fullName evidence="1">Uncharacterized protein</fullName>
    </submittedName>
</protein>
<reference evidence="1 2" key="1">
    <citation type="journal article" date="2010" name="Stand. Genomic Sci.">
        <title>Complete genome sequence of Ilyobacter polytropus type strain (CuHbu1).</title>
        <authorList>
            <person name="Sikorski J."/>
            <person name="Chertkov O."/>
            <person name="Lapidus A."/>
            <person name="Nolan M."/>
            <person name="Lucas S."/>
            <person name="Del Rio T.G."/>
            <person name="Tice H."/>
            <person name="Cheng J.F."/>
            <person name="Tapia R."/>
            <person name="Han C."/>
            <person name="Goodwin L."/>
            <person name="Pitluck S."/>
            <person name="Liolios K."/>
            <person name="Ivanova N."/>
            <person name="Mavromatis K."/>
            <person name="Mikhailova N."/>
            <person name="Pati A."/>
            <person name="Chen A."/>
            <person name="Palaniappan K."/>
            <person name="Land M."/>
            <person name="Hauser L."/>
            <person name="Chang Y.J."/>
            <person name="Jeffries C.D."/>
            <person name="Brambilla E."/>
            <person name="Yasawong M."/>
            <person name="Rohde M."/>
            <person name="Pukall R."/>
            <person name="Spring S."/>
            <person name="Goker M."/>
            <person name="Woyke T."/>
            <person name="Bristow J."/>
            <person name="Eisen J.A."/>
            <person name="Markowitz V."/>
            <person name="Hugenholtz P."/>
            <person name="Kyrpides N.C."/>
            <person name="Klenk H.P."/>
        </authorList>
    </citation>
    <scope>NUCLEOTIDE SEQUENCE [LARGE SCALE GENOMIC DNA]</scope>
    <source>
        <strain evidence="2">ATCC 51220 / DSM 2926 / LMG 16218 / CuHBu1</strain>
        <plasmid evidence="2">pILYOP01</plasmid>
    </source>
</reference>